<organism evidence="1 2">
    <name type="scientific">Hungatella hathewayi</name>
    <dbReference type="NCBI Taxonomy" id="154046"/>
    <lineage>
        <taxon>Bacteria</taxon>
        <taxon>Bacillati</taxon>
        <taxon>Bacillota</taxon>
        <taxon>Clostridia</taxon>
        <taxon>Lachnospirales</taxon>
        <taxon>Lachnospiraceae</taxon>
        <taxon>Hungatella</taxon>
    </lineage>
</organism>
<protein>
    <submittedName>
        <fullName evidence="1">Sigma-70 family RNA polymerase sigma factor</fullName>
    </submittedName>
</protein>
<dbReference type="EMBL" id="QSON01000033">
    <property type="protein sequence ID" value="RGI95220.1"/>
    <property type="molecule type" value="Genomic_DNA"/>
</dbReference>
<dbReference type="Proteomes" id="UP000263014">
    <property type="component" value="Unassembled WGS sequence"/>
</dbReference>
<dbReference type="Pfam" id="PF04545">
    <property type="entry name" value="Sigma70_r4"/>
    <property type="match status" value="1"/>
</dbReference>
<dbReference type="InterPro" id="IPR007630">
    <property type="entry name" value="RNA_pol_sigma70_r4"/>
</dbReference>
<dbReference type="AlphaFoldDB" id="A0A374NWW5"/>
<name>A0A374NWW5_9FIRM</name>
<dbReference type="GO" id="GO:0003700">
    <property type="term" value="F:DNA-binding transcription factor activity"/>
    <property type="evidence" value="ECO:0007669"/>
    <property type="project" value="InterPro"/>
</dbReference>
<evidence type="ECO:0000313" key="1">
    <source>
        <dbReference type="EMBL" id="RGI95220.1"/>
    </source>
</evidence>
<evidence type="ECO:0000313" key="2">
    <source>
        <dbReference type="Proteomes" id="UP000263014"/>
    </source>
</evidence>
<reference evidence="1 2" key="1">
    <citation type="submission" date="2018-08" db="EMBL/GenBank/DDBJ databases">
        <title>A genome reference for cultivated species of the human gut microbiota.</title>
        <authorList>
            <person name="Zou Y."/>
            <person name="Xue W."/>
            <person name="Luo G."/>
        </authorList>
    </citation>
    <scope>NUCLEOTIDE SEQUENCE [LARGE SCALE GENOMIC DNA]</scope>
    <source>
        <strain evidence="1 2">TM09-12</strain>
    </source>
</reference>
<dbReference type="InterPro" id="IPR036388">
    <property type="entry name" value="WH-like_DNA-bd_sf"/>
</dbReference>
<dbReference type="GO" id="GO:0006352">
    <property type="term" value="P:DNA-templated transcription initiation"/>
    <property type="evidence" value="ECO:0007669"/>
    <property type="project" value="InterPro"/>
</dbReference>
<dbReference type="Gene3D" id="1.10.10.10">
    <property type="entry name" value="Winged helix-like DNA-binding domain superfamily/Winged helix DNA-binding domain"/>
    <property type="match status" value="1"/>
</dbReference>
<accession>A0A374NWW5</accession>
<gene>
    <name evidence="1" type="ORF">DXD79_32385</name>
</gene>
<dbReference type="SUPFAM" id="SSF88659">
    <property type="entry name" value="Sigma3 and sigma4 domains of RNA polymerase sigma factors"/>
    <property type="match status" value="1"/>
</dbReference>
<comment type="caution">
    <text evidence="1">The sequence shown here is derived from an EMBL/GenBank/DDBJ whole genome shotgun (WGS) entry which is preliminary data.</text>
</comment>
<sequence>MKKNNQKNSDIQNRFTAYLVTAIQHTKIEYGEKKTRLRQHEIACAEEYSWNYTDFDREFVRYISEQYYTYFRDLDKMQELLWTLEGGKLVKVLKKLKEQERQILFSRIFGEQSFTDIGQELDMTPDQARAAYFYALRKIRKELGVKKDGI</sequence>
<proteinExistence type="predicted"/>
<dbReference type="RefSeq" id="WP_117624121.1">
    <property type="nucleotide sequence ID" value="NZ_CABJBJ010000080.1"/>
</dbReference>
<dbReference type="InterPro" id="IPR013324">
    <property type="entry name" value="RNA_pol_sigma_r3/r4-like"/>
</dbReference>